<gene>
    <name evidence="3" type="ORF">E1295_20050</name>
</gene>
<dbReference type="Gene3D" id="3.80.10.10">
    <property type="entry name" value="Ribonuclease Inhibitor"/>
    <property type="match status" value="1"/>
</dbReference>
<accession>A0A4R5FG64</accession>
<dbReference type="Pfam" id="PF09346">
    <property type="entry name" value="SMI1_KNR4"/>
    <property type="match status" value="1"/>
</dbReference>
<dbReference type="RefSeq" id="WP_132631858.1">
    <property type="nucleotide sequence ID" value="NZ_SMLD01000049.1"/>
</dbReference>
<evidence type="ECO:0000259" key="2">
    <source>
        <dbReference type="SMART" id="SM00860"/>
    </source>
</evidence>
<dbReference type="SMART" id="SM00860">
    <property type="entry name" value="SMI1_KNR4"/>
    <property type="match status" value="1"/>
</dbReference>
<dbReference type="InterPro" id="IPR018958">
    <property type="entry name" value="Knr4/Smi1-like_dom"/>
</dbReference>
<keyword evidence="4" id="KW-1185">Reference proteome</keyword>
<evidence type="ECO:0000313" key="3">
    <source>
        <dbReference type="EMBL" id="TDE49941.1"/>
    </source>
</evidence>
<comment type="caution">
    <text evidence="3">The sequence shown here is derived from an EMBL/GenBank/DDBJ whole genome shotgun (WGS) entry which is preliminary data.</text>
</comment>
<dbReference type="PANTHER" id="PTHR47432:SF1">
    <property type="entry name" value="CELL WALL ASSEMBLY REGULATOR SMI1"/>
    <property type="match status" value="1"/>
</dbReference>
<evidence type="ECO:0000313" key="4">
    <source>
        <dbReference type="Proteomes" id="UP000295136"/>
    </source>
</evidence>
<feature type="domain" description="Knr4/Smi1-like" evidence="2">
    <location>
        <begin position="67"/>
        <end position="209"/>
    </location>
</feature>
<name>A0A4R5FG64_9ACTN</name>
<sequence length="417" mass="46416">MATSSRQKPPFLHVIDDEFVPPDRGDEQQGPESAVPAGDPDEAVRLFHHYRRLMAQIVGHEEELPEPASEDDLAALEESIGVSLPADLRALYGIADGDGDLVNPLFDRQEWLPVAEIDDLDDEWLEIAQEWQHEPWRRTVFDAQPPNAVRRSPLRPGWIRFAFDTGGNWLAVDMDPGPHGRPGQVIAVGVDYTQGPAYVADSVTTFLRRLVEALERGDYRHHDKSLWTDADLPDLPTEHSRYGDVRPSLARAMQAGPRVQEVRVVDVEDCAFLAAMPEVYSLALSSKGSPDLTPLGGRPVEYLELDVEWVDLTVLARSRELRSLSVTCGRPVELAPLRTVPNLWALDIAAASVADIATVTELKGLRYLEVTQDQWRELSELGDLPSLAVVGVHPHRPVRDWPVSTAWVTTYDEPPSP</sequence>
<protein>
    <submittedName>
        <fullName evidence="3">SMI1/KNR4 family protein</fullName>
    </submittedName>
</protein>
<dbReference type="SUPFAM" id="SSF160631">
    <property type="entry name" value="SMI1/KNR4-like"/>
    <property type="match status" value="1"/>
</dbReference>
<evidence type="ECO:0000256" key="1">
    <source>
        <dbReference type="SAM" id="MobiDB-lite"/>
    </source>
</evidence>
<dbReference type="AlphaFoldDB" id="A0A4R5FG64"/>
<dbReference type="InterPro" id="IPR032675">
    <property type="entry name" value="LRR_dom_sf"/>
</dbReference>
<dbReference type="InterPro" id="IPR051873">
    <property type="entry name" value="KNR4/SMI1_regulator"/>
</dbReference>
<dbReference type="Proteomes" id="UP000295136">
    <property type="component" value="Unassembled WGS sequence"/>
</dbReference>
<reference evidence="3 4" key="1">
    <citation type="submission" date="2019-03" db="EMBL/GenBank/DDBJ databases">
        <title>Draft genome sequences of novel Actinobacteria.</title>
        <authorList>
            <person name="Sahin N."/>
            <person name="Ay H."/>
            <person name="Saygin H."/>
        </authorList>
    </citation>
    <scope>NUCLEOTIDE SEQUENCE [LARGE SCALE GENOMIC DNA]</scope>
    <source>
        <strain evidence="3 4">6K102</strain>
    </source>
</reference>
<dbReference type="Gene3D" id="3.40.1580.10">
    <property type="entry name" value="SMI1/KNR4-like"/>
    <property type="match status" value="1"/>
</dbReference>
<dbReference type="EMBL" id="SMLD01000049">
    <property type="protein sequence ID" value="TDE49941.1"/>
    <property type="molecule type" value="Genomic_DNA"/>
</dbReference>
<feature type="region of interest" description="Disordered" evidence="1">
    <location>
        <begin position="1"/>
        <end position="39"/>
    </location>
</feature>
<dbReference type="PANTHER" id="PTHR47432">
    <property type="entry name" value="CELL WALL ASSEMBLY REGULATOR SMI1"/>
    <property type="match status" value="1"/>
</dbReference>
<dbReference type="InterPro" id="IPR037883">
    <property type="entry name" value="Knr4/Smi1-like_sf"/>
</dbReference>
<organism evidence="3 4">
    <name type="scientific">Nonomuraea mesophila</name>
    <dbReference type="NCBI Taxonomy" id="2530382"/>
    <lineage>
        <taxon>Bacteria</taxon>
        <taxon>Bacillati</taxon>
        <taxon>Actinomycetota</taxon>
        <taxon>Actinomycetes</taxon>
        <taxon>Streptosporangiales</taxon>
        <taxon>Streptosporangiaceae</taxon>
        <taxon>Nonomuraea</taxon>
    </lineage>
</organism>
<proteinExistence type="predicted"/>